<evidence type="ECO:0000256" key="1">
    <source>
        <dbReference type="ARBA" id="ARBA00022723"/>
    </source>
</evidence>
<keyword evidence="3" id="KW-0186">Copper</keyword>
<feature type="domain" description="Plastocyanin-like" evidence="5">
    <location>
        <begin position="470"/>
        <end position="563"/>
    </location>
</feature>
<dbReference type="AlphaFoldDB" id="A0A381SGY6"/>
<reference evidence="7" key="1">
    <citation type="submission" date="2018-05" db="EMBL/GenBank/DDBJ databases">
        <authorList>
            <person name="Lanie J.A."/>
            <person name="Ng W.-L."/>
            <person name="Kazmierczak K.M."/>
            <person name="Andrzejewski T.M."/>
            <person name="Davidsen T.M."/>
            <person name="Wayne K.J."/>
            <person name="Tettelin H."/>
            <person name="Glass J.I."/>
            <person name="Rusch D."/>
            <person name="Podicherti R."/>
            <person name="Tsui H.-C.T."/>
            <person name="Winkler M.E."/>
        </authorList>
    </citation>
    <scope>NUCLEOTIDE SEQUENCE</scope>
</reference>
<sequence length="564" mass="63936">MLLDEQDAGQMESMEQMDEQGQMGMMHMGSVEVLGDGNVAWRMPPMDAPMPPLPGIENAVPIVGPFMVKGDMDPTGFPEARPGEIVEMDDGETLDLTASIVQRTINGKTFLMYGYNGQYPGPLIKGDRGSTVIINFTNEIEMPTTVHWHGLRLDNRFDGVPDVTQPPVLVGQSFTYELYFRDTGIYWYHPHMREDLQQDLGLYGNMLVMPPENDYYGAVNREEVIILDDLLMDEQGPIPWGDTAPSHALMGRFGNVLLVNGTTDYQLEVDRGEVVRFYITNVANTRTFNMVFGGARVKVVASDVSKFEREEWVESVVIAPAERYVVEVQFDEPGEVELTNSIQAIDDFMGEFYYQLKSLGRVTVRDTTTADDLSVEFKTLRQHDDVINDIDNYRNAFGREPDHQLELTLRVQNLPTPIMRALEFEAGLFSPPLEWNDAMPMMNWLSSTEQVEWILRDVDTGQENMEIEWRFNVGDVVKIRIFNNPETIHPMNHPVHMHGQRYLVLSIDGVPNQNLVWKDTAIVPVGSVVDILADLDNPGTWMLHCHIAEHLDAGMMMPFSVNEQ</sequence>
<feature type="domain" description="Plastocyanin-like" evidence="6">
    <location>
        <begin position="103"/>
        <end position="212"/>
    </location>
</feature>
<dbReference type="Pfam" id="PF07732">
    <property type="entry name" value="Cu-oxidase_3"/>
    <property type="match status" value="1"/>
</dbReference>
<evidence type="ECO:0000313" key="7">
    <source>
        <dbReference type="EMBL" id="SVA02734.1"/>
    </source>
</evidence>
<dbReference type="CDD" id="cd04207">
    <property type="entry name" value="CuRO_3_LCC_like"/>
    <property type="match status" value="1"/>
</dbReference>
<evidence type="ECO:0008006" key="8">
    <source>
        <dbReference type="Google" id="ProtNLM"/>
    </source>
</evidence>
<dbReference type="InterPro" id="IPR001117">
    <property type="entry name" value="Cu-oxidase_2nd"/>
</dbReference>
<dbReference type="Gene3D" id="2.60.40.420">
    <property type="entry name" value="Cupredoxins - blue copper proteins"/>
    <property type="match status" value="3"/>
</dbReference>
<keyword evidence="1" id="KW-0479">Metal-binding</keyword>
<dbReference type="InterPro" id="IPR008972">
    <property type="entry name" value="Cupredoxin"/>
</dbReference>
<dbReference type="PROSITE" id="PS00079">
    <property type="entry name" value="MULTICOPPER_OXIDASE1"/>
    <property type="match status" value="1"/>
</dbReference>
<proteinExistence type="predicted"/>
<dbReference type="PROSITE" id="PS00080">
    <property type="entry name" value="MULTICOPPER_OXIDASE2"/>
    <property type="match status" value="1"/>
</dbReference>
<dbReference type="PANTHER" id="PTHR11709">
    <property type="entry name" value="MULTI-COPPER OXIDASE"/>
    <property type="match status" value="1"/>
</dbReference>
<dbReference type="InterPro" id="IPR011707">
    <property type="entry name" value="Cu-oxidase-like_N"/>
</dbReference>
<evidence type="ECO:0000259" key="6">
    <source>
        <dbReference type="Pfam" id="PF07732"/>
    </source>
</evidence>
<feature type="domain" description="Plastocyanin-like" evidence="4">
    <location>
        <begin position="257"/>
        <end position="333"/>
    </location>
</feature>
<gene>
    <name evidence="7" type="ORF">METZ01_LOCUS55588</name>
</gene>
<dbReference type="SUPFAM" id="SSF49503">
    <property type="entry name" value="Cupredoxins"/>
    <property type="match status" value="3"/>
</dbReference>
<dbReference type="EMBL" id="UINC01003034">
    <property type="protein sequence ID" value="SVA02734.1"/>
    <property type="molecule type" value="Genomic_DNA"/>
</dbReference>
<dbReference type="Pfam" id="PF07731">
    <property type="entry name" value="Cu-oxidase_2"/>
    <property type="match status" value="1"/>
</dbReference>
<dbReference type="PANTHER" id="PTHR11709:SF394">
    <property type="entry name" value="FI03373P-RELATED"/>
    <property type="match status" value="1"/>
</dbReference>
<dbReference type="Pfam" id="PF00394">
    <property type="entry name" value="Cu-oxidase"/>
    <property type="match status" value="1"/>
</dbReference>
<organism evidence="7">
    <name type="scientific">marine metagenome</name>
    <dbReference type="NCBI Taxonomy" id="408172"/>
    <lineage>
        <taxon>unclassified sequences</taxon>
        <taxon>metagenomes</taxon>
        <taxon>ecological metagenomes</taxon>
    </lineage>
</organism>
<dbReference type="GO" id="GO:0016491">
    <property type="term" value="F:oxidoreductase activity"/>
    <property type="evidence" value="ECO:0007669"/>
    <property type="project" value="UniProtKB-KW"/>
</dbReference>
<evidence type="ECO:0000256" key="2">
    <source>
        <dbReference type="ARBA" id="ARBA00023002"/>
    </source>
</evidence>
<name>A0A381SGY6_9ZZZZ</name>
<evidence type="ECO:0000256" key="3">
    <source>
        <dbReference type="ARBA" id="ARBA00023008"/>
    </source>
</evidence>
<dbReference type="GO" id="GO:0005507">
    <property type="term" value="F:copper ion binding"/>
    <property type="evidence" value="ECO:0007669"/>
    <property type="project" value="InterPro"/>
</dbReference>
<dbReference type="InterPro" id="IPR033138">
    <property type="entry name" value="Cu_oxidase_CS"/>
</dbReference>
<evidence type="ECO:0000259" key="5">
    <source>
        <dbReference type="Pfam" id="PF07731"/>
    </source>
</evidence>
<evidence type="ECO:0000259" key="4">
    <source>
        <dbReference type="Pfam" id="PF00394"/>
    </source>
</evidence>
<dbReference type="InterPro" id="IPR011706">
    <property type="entry name" value="Cu-oxidase_C"/>
</dbReference>
<protein>
    <recommendedName>
        <fullName evidence="8">Plastocyanin-like domain-containing protein</fullName>
    </recommendedName>
</protein>
<dbReference type="CDD" id="cd13861">
    <property type="entry name" value="CuRO_1_CumA_like"/>
    <property type="match status" value="1"/>
</dbReference>
<accession>A0A381SGY6</accession>
<dbReference type="InterPro" id="IPR002355">
    <property type="entry name" value="Cu_oxidase_Cu_BS"/>
</dbReference>
<dbReference type="InterPro" id="IPR045087">
    <property type="entry name" value="Cu-oxidase_fam"/>
</dbReference>
<keyword evidence="2" id="KW-0560">Oxidoreductase</keyword>